<feature type="region of interest" description="Disordered" evidence="1">
    <location>
        <begin position="23"/>
        <end position="66"/>
    </location>
</feature>
<evidence type="ECO:0008006" key="5">
    <source>
        <dbReference type="Google" id="ProtNLM"/>
    </source>
</evidence>
<evidence type="ECO:0000313" key="4">
    <source>
        <dbReference type="Proteomes" id="UP001500784"/>
    </source>
</evidence>
<sequence length="172" mass="16988">MNSKKPLLTAAAGLALLGTAGCGSAGTAQDTAPDEATGASTPAASSGTAPSGTASSGTAPSGAVSSAAAAIGGEYQDGEYTAKGSYIPPSNTKEEVTVSLTLSDGVVTDLEVSTSGNHPTSKRYQAEFTDGVQQEVVGKPLDEVKVDKIASSSLTSSGFNKALDEIKSEAAR</sequence>
<proteinExistence type="predicted"/>
<keyword evidence="4" id="KW-1185">Reference proteome</keyword>
<organism evidence="3 4">
    <name type="scientific">Arthrobacter gandavensis</name>
    <dbReference type="NCBI Taxonomy" id="169960"/>
    <lineage>
        <taxon>Bacteria</taxon>
        <taxon>Bacillati</taxon>
        <taxon>Actinomycetota</taxon>
        <taxon>Actinomycetes</taxon>
        <taxon>Micrococcales</taxon>
        <taxon>Micrococcaceae</taxon>
        <taxon>Arthrobacter</taxon>
    </lineage>
</organism>
<dbReference type="EMBL" id="BAAALV010000002">
    <property type="protein sequence ID" value="GAA1914521.1"/>
    <property type="molecule type" value="Genomic_DNA"/>
</dbReference>
<feature type="compositionally biased region" description="Low complexity" evidence="1">
    <location>
        <begin position="36"/>
        <end position="66"/>
    </location>
</feature>
<dbReference type="RefSeq" id="WP_152226962.1">
    <property type="nucleotide sequence ID" value="NZ_BAAALV010000002.1"/>
</dbReference>
<accession>A0ABN2P7Q9</accession>
<evidence type="ECO:0000256" key="2">
    <source>
        <dbReference type="SAM" id="SignalP"/>
    </source>
</evidence>
<dbReference type="Proteomes" id="UP001500784">
    <property type="component" value="Unassembled WGS sequence"/>
</dbReference>
<protein>
    <recommendedName>
        <fullName evidence="5">FMN-binding domain-containing protein</fullName>
    </recommendedName>
</protein>
<dbReference type="PROSITE" id="PS51257">
    <property type="entry name" value="PROKAR_LIPOPROTEIN"/>
    <property type="match status" value="1"/>
</dbReference>
<name>A0ABN2P7Q9_9MICC</name>
<keyword evidence="2" id="KW-0732">Signal</keyword>
<evidence type="ECO:0000256" key="1">
    <source>
        <dbReference type="SAM" id="MobiDB-lite"/>
    </source>
</evidence>
<comment type="caution">
    <text evidence="3">The sequence shown here is derived from an EMBL/GenBank/DDBJ whole genome shotgun (WGS) entry which is preliminary data.</text>
</comment>
<evidence type="ECO:0000313" key="3">
    <source>
        <dbReference type="EMBL" id="GAA1914521.1"/>
    </source>
</evidence>
<feature type="chain" id="PRO_5046806080" description="FMN-binding domain-containing protein" evidence="2">
    <location>
        <begin position="26"/>
        <end position="172"/>
    </location>
</feature>
<reference evidence="3 4" key="1">
    <citation type="journal article" date="2019" name="Int. J. Syst. Evol. Microbiol.">
        <title>The Global Catalogue of Microorganisms (GCM) 10K type strain sequencing project: providing services to taxonomists for standard genome sequencing and annotation.</title>
        <authorList>
            <consortium name="The Broad Institute Genomics Platform"/>
            <consortium name="The Broad Institute Genome Sequencing Center for Infectious Disease"/>
            <person name="Wu L."/>
            <person name="Ma J."/>
        </authorList>
    </citation>
    <scope>NUCLEOTIDE SEQUENCE [LARGE SCALE GENOMIC DNA]</scope>
    <source>
        <strain evidence="3 4">JCM 13316</strain>
    </source>
</reference>
<gene>
    <name evidence="3" type="ORF">GCM10009688_19320</name>
</gene>
<feature type="signal peptide" evidence="2">
    <location>
        <begin position="1"/>
        <end position="25"/>
    </location>
</feature>